<feature type="transmembrane region" description="Helical" evidence="8">
    <location>
        <begin position="153"/>
        <end position="170"/>
    </location>
</feature>
<dbReference type="PANTHER" id="PTHR30047">
    <property type="entry name" value="HIGH-AFFINITY CHOLINE TRANSPORT PROTEIN-RELATED"/>
    <property type="match status" value="1"/>
</dbReference>
<dbReference type="GO" id="GO:0005886">
    <property type="term" value="C:plasma membrane"/>
    <property type="evidence" value="ECO:0007669"/>
    <property type="project" value="UniProtKB-SubCell"/>
</dbReference>
<organism evidence="9 10">
    <name type="scientific">Algoriphagus chordae</name>
    <dbReference type="NCBI Taxonomy" id="237019"/>
    <lineage>
        <taxon>Bacteria</taxon>
        <taxon>Pseudomonadati</taxon>
        <taxon>Bacteroidota</taxon>
        <taxon>Cytophagia</taxon>
        <taxon>Cytophagales</taxon>
        <taxon>Cyclobacteriaceae</taxon>
        <taxon>Algoriphagus</taxon>
    </lineage>
</organism>
<name>A0A2W7RVC0_9BACT</name>
<dbReference type="PANTHER" id="PTHR30047:SF7">
    <property type="entry name" value="HIGH-AFFINITY CHOLINE TRANSPORT PROTEIN"/>
    <property type="match status" value="1"/>
</dbReference>
<dbReference type="EMBL" id="QKZT01000004">
    <property type="protein sequence ID" value="PZX54885.1"/>
    <property type="molecule type" value="Genomic_DNA"/>
</dbReference>
<feature type="transmembrane region" description="Helical" evidence="8">
    <location>
        <begin position="324"/>
        <end position="343"/>
    </location>
</feature>
<feature type="transmembrane region" description="Helical" evidence="8">
    <location>
        <begin position="233"/>
        <end position="255"/>
    </location>
</feature>
<feature type="transmembrane region" description="Helical" evidence="8">
    <location>
        <begin position="199"/>
        <end position="227"/>
    </location>
</feature>
<keyword evidence="3" id="KW-0813">Transport</keyword>
<comment type="subcellular location">
    <subcellularLocation>
        <location evidence="1">Cell membrane</location>
        <topology evidence="1">Multi-pass membrane protein</topology>
    </subcellularLocation>
</comment>
<dbReference type="GO" id="GO:0022857">
    <property type="term" value="F:transmembrane transporter activity"/>
    <property type="evidence" value="ECO:0007669"/>
    <property type="project" value="InterPro"/>
</dbReference>
<feature type="transmembrane region" description="Helical" evidence="8">
    <location>
        <begin position="262"/>
        <end position="281"/>
    </location>
</feature>
<keyword evidence="7 8" id="KW-0472">Membrane</keyword>
<gene>
    <name evidence="9" type="ORF">LV85_01223</name>
</gene>
<accession>A0A2W7RVC0</accession>
<evidence type="ECO:0000256" key="5">
    <source>
        <dbReference type="ARBA" id="ARBA00022692"/>
    </source>
</evidence>
<evidence type="ECO:0000256" key="8">
    <source>
        <dbReference type="SAM" id="Phobius"/>
    </source>
</evidence>
<dbReference type="Proteomes" id="UP000248882">
    <property type="component" value="Unassembled WGS sequence"/>
</dbReference>
<sequence length="512" mass="56893">MAKSTSFFKFNIRPWVFWPPFILLILAVFSSIFFPESFVEMFRNIQLIILTNFSLGFSWVSLAMTFLVIGVFFSPLGKYKIGGHAAVPRLNKISWFAIVLCTTIAVGILFWGSAEPLSHFLFPPDFKGFEPNSEEAKSFALGALYFHWGFTPYAIYAVPALVFALMYYSGKSKFSLAIMLRPMIGNSPHRFWETGLDMFSLFALVTGMAAALGAGILSLSGGFLAFFPELDPTILTGLITLGILITFIISASTGIEKGIKNLSLFNLGFFFLIAILFVILGEKGKIVNSVLTGFGQYIANFSDLSLQLSGAGNSWTYDWSTFNFAMWMAWAPMTALFLGKIAVGRTVREFLLVNWFLPALFCLMWMGIFGGTTLDFASGNPELYKDLFQNSGPESIIYRVFEDMGYFKVFAQLFILGIFISYVTAADSSTDALASISMKKQDGDPFRSDTNLKVIWGVLIGFLSWVMITYSGIDGVRILSVIGGLPALFFLMLVSVCLLLILISPKKYLRDQ</sequence>
<feature type="transmembrane region" description="Helical" evidence="8">
    <location>
        <begin position="45"/>
        <end position="73"/>
    </location>
</feature>
<feature type="transmembrane region" description="Helical" evidence="8">
    <location>
        <begin position="93"/>
        <end position="114"/>
    </location>
</feature>
<dbReference type="AlphaFoldDB" id="A0A2W7RVC0"/>
<feature type="transmembrane region" description="Helical" evidence="8">
    <location>
        <begin position="454"/>
        <end position="473"/>
    </location>
</feature>
<feature type="transmembrane region" description="Helical" evidence="8">
    <location>
        <begin position="12"/>
        <end position="33"/>
    </location>
</feature>
<dbReference type="OrthoDB" id="9775735at2"/>
<comment type="caution">
    <text evidence="9">The sequence shown here is derived from an EMBL/GenBank/DDBJ whole genome shotgun (WGS) entry which is preliminary data.</text>
</comment>
<feature type="transmembrane region" description="Helical" evidence="8">
    <location>
        <begin position="350"/>
        <end position="368"/>
    </location>
</feature>
<reference evidence="9 10" key="1">
    <citation type="submission" date="2018-06" db="EMBL/GenBank/DDBJ databases">
        <title>Genomic Encyclopedia of Archaeal and Bacterial Type Strains, Phase II (KMG-II): from individual species to whole genera.</title>
        <authorList>
            <person name="Goeker M."/>
        </authorList>
    </citation>
    <scope>NUCLEOTIDE SEQUENCE [LARGE SCALE GENOMIC DNA]</scope>
    <source>
        <strain evidence="9 10">DSM 19830</strain>
    </source>
</reference>
<feature type="transmembrane region" description="Helical" evidence="8">
    <location>
        <begin position="409"/>
        <end position="433"/>
    </location>
</feature>
<keyword evidence="4" id="KW-1003">Cell membrane</keyword>
<keyword evidence="10" id="KW-1185">Reference proteome</keyword>
<dbReference type="RefSeq" id="WP_111317297.1">
    <property type="nucleotide sequence ID" value="NZ_QKZT01000004.1"/>
</dbReference>
<evidence type="ECO:0000256" key="2">
    <source>
        <dbReference type="ARBA" id="ARBA00005658"/>
    </source>
</evidence>
<evidence type="ECO:0000256" key="3">
    <source>
        <dbReference type="ARBA" id="ARBA00022448"/>
    </source>
</evidence>
<keyword evidence="5 8" id="KW-0812">Transmembrane</keyword>
<protein>
    <submittedName>
        <fullName evidence="9">Choline-glycine betaine transporter</fullName>
    </submittedName>
</protein>
<evidence type="ECO:0000256" key="6">
    <source>
        <dbReference type="ARBA" id="ARBA00022989"/>
    </source>
</evidence>
<evidence type="ECO:0000313" key="9">
    <source>
        <dbReference type="EMBL" id="PZX54885.1"/>
    </source>
</evidence>
<evidence type="ECO:0000256" key="7">
    <source>
        <dbReference type="ARBA" id="ARBA00023136"/>
    </source>
</evidence>
<dbReference type="Pfam" id="PF02028">
    <property type="entry name" value="BCCT"/>
    <property type="match status" value="1"/>
</dbReference>
<dbReference type="InterPro" id="IPR000060">
    <property type="entry name" value="BCCT_transptr"/>
</dbReference>
<proteinExistence type="inferred from homology"/>
<keyword evidence="6 8" id="KW-1133">Transmembrane helix</keyword>
<evidence type="ECO:0000256" key="1">
    <source>
        <dbReference type="ARBA" id="ARBA00004651"/>
    </source>
</evidence>
<evidence type="ECO:0000313" key="10">
    <source>
        <dbReference type="Proteomes" id="UP000248882"/>
    </source>
</evidence>
<feature type="transmembrane region" description="Helical" evidence="8">
    <location>
        <begin position="479"/>
        <end position="503"/>
    </location>
</feature>
<evidence type="ECO:0000256" key="4">
    <source>
        <dbReference type="ARBA" id="ARBA00022475"/>
    </source>
</evidence>
<comment type="similarity">
    <text evidence="2">Belongs to the BCCT transporter (TC 2.A.15) family.</text>
</comment>